<feature type="transmembrane region" description="Helical" evidence="1">
    <location>
        <begin position="151"/>
        <end position="171"/>
    </location>
</feature>
<feature type="transmembrane region" description="Helical" evidence="1">
    <location>
        <begin position="128"/>
        <end position="145"/>
    </location>
</feature>
<accession>A0A1R2CYX8</accession>
<reference evidence="2 3" key="1">
    <citation type="submission" date="2016-11" db="EMBL/GenBank/DDBJ databases">
        <title>The macronuclear genome of Stentor coeruleus: a giant cell with tiny introns.</title>
        <authorList>
            <person name="Slabodnick M."/>
            <person name="Ruby J.G."/>
            <person name="Reiff S.B."/>
            <person name="Swart E.C."/>
            <person name="Gosai S."/>
            <person name="Prabakaran S."/>
            <person name="Witkowska E."/>
            <person name="Larue G.E."/>
            <person name="Fisher S."/>
            <person name="Freeman R.M."/>
            <person name="Gunawardena J."/>
            <person name="Chu W."/>
            <person name="Stover N.A."/>
            <person name="Gregory B.D."/>
            <person name="Nowacki M."/>
            <person name="Derisi J."/>
            <person name="Roy S.W."/>
            <person name="Marshall W.F."/>
            <person name="Sood P."/>
        </authorList>
    </citation>
    <scope>NUCLEOTIDE SEQUENCE [LARGE SCALE GENOMIC DNA]</scope>
    <source>
        <strain evidence="2">WM001</strain>
    </source>
</reference>
<feature type="transmembrane region" description="Helical" evidence="1">
    <location>
        <begin position="103"/>
        <end position="121"/>
    </location>
</feature>
<sequence>MDLQQDKVLENDEIKDIIHDESPEIILENAKEDTERNANPFAQLVMLPPIFLADPNFTFPDNSPMFSPEQQNKLDLTLVLSRKICWLSIIDCILISFILYYKIYYLIFVVIFLPVIGFIGSRRFSMKLCIFYLFYLFSVIALRIILLAINFAIPVMIIQLLIVLLELYIIYLDAKFIKMIKNLSSIERDYLQGRRFFQRGPEHIPNDVAVKVLETPPNVYHSFA</sequence>
<evidence type="ECO:0000313" key="2">
    <source>
        <dbReference type="EMBL" id="OMJ94209.1"/>
    </source>
</evidence>
<keyword evidence="1" id="KW-0472">Membrane</keyword>
<evidence type="ECO:0008006" key="4">
    <source>
        <dbReference type="Google" id="ProtNLM"/>
    </source>
</evidence>
<dbReference type="AlphaFoldDB" id="A0A1R2CYX8"/>
<comment type="caution">
    <text evidence="2">The sequence shown here is derived from an EMBL/GenBank/DDBJ whole genome shotgun (WGS) entry which is preliminary data.</text>
</comment>
<proteinExistence type="predicted"/>
<protein>
    <recommendedName>
        <fullName evidence="4">Transmembrane protein</fullName>
    </recommendedName>
</protein>
<organism evidence="2 3">
    <name type="scientific">Stentor coeruleus</name>
    <dbReference type="NCBI Taxonomy" id="5963"/>
    <lineage>
        <taxon>Eukaryota</taxon>
        <taxon>Sar</taxon>
        <taxon>Alveolata</taxon>
        <taxon>Ciliophora</taxon>
        <taxon>Postciliodesmatophora</taxon>
        <taxon>Heterotrichea</taxon>
        <taxon>Heterotrichida</taxon>
        <taxon>Stentoridae</taxon>
        <taxon>Stentor</taxon>
    </lineage>
</organism>
<dbReference type="EMBL" id="MPUH01000030">
    <property type="protein sequence ID" value="OMJ94209.1"/>
    <property type="molecule type" value="Genomic_DNA"/>
</dbReference>
<gene>
    <name evidence="2" type="ORF">SteCoe_2695</name>
</gene>
<evidence type="ECO:0000256" key="1">
    <source>
        <dbReference type="SAM" id="Phobius"/>
    </source>
</evidence>
<keyword evidence="3" id="KW-1185">Reference proteome</keyword>
<evidence type="ECO:0000313" key="3">
    <source>
        <dbReference type="Proteomes" id="UP000187209"/>
    </source>
</evidence>
<feature type="transmembrane region" description="Helical" evidence="1">
    <location>
        <begin position="76"/>
        <end position="97"/>
    </location>
</feature>
<keyword evidence="1" id="KW-1133">Transmembrane helix</keyword>
<dbReference type="Proteomes" id="UP000187209">
    <property type="component" value="Unassembled WGS sequence"/>
</dbReference>
<name>A0A1R2CYX8_9CILI</name>
<keyword evidence="1" id="KW-0812">Transmembrane</keyword>